<keyword evidence="4" id="KW-1185">Reference proteome</keyword>
<reference evidence="3 4" key="1">
    <citation type="submission" date="2017-10" db="EMBL/GenBank/DDBJ databases">
        <title>Nyctiphanis sp. nov., isolated from the stomach of the euphausiid Nyctiphanes simplex (Hansen, 1911) in the Gulf of California.</title>
        <authorList>
            <person name="Gomez-Gil B."/>
            <person name="Aguilar-Mendez M."/>
            <person name="Lopez-Cortes A."/>
            <person name="Gomez-Gutierrez J."/>
            <person name="Roque A."/>
            <person name="Lang E."/>
            <person name="Gonzalez-Castillo A."/>
        </authorList>
    </citation>
    <scope>NUCLEOTIDE SEQUENCE [LARGE SCALE GENOMIC DNA]</scope>
    <source>
        <strain evidence="3 4">CAIM 600</strain>
    </source>
</reference>
<name>A0A4Q0YFX5_9GAMM</name>
<dbReference type="EMBL" id="PEIB01000055">
    <property type="protein sequence ID" value="RXJ69462.1"/>
    <property type="molecule type" value="Genomic_DNA"/>
</dbReference>
<dbReference type="InterPro" id="IPR029033">
    <property type="entry name" value="His_PPase_superfam"/>
</dbReference>
<feature type="binding site" evidence="2">
    <location>
        <position position="64"/>
    </location>
    <ligand>
        <name>substrate</name>
    </ligand>
</feature>
<organism evidence="3 4">
    <name type="scientific">Veronia nyctiphanis</name>
    <dbReference type="NCBI Taxonomy" id="1278244"/>
    <lineage>
        <taxon>Bacteria</taxon>
        <taxon>Pseudomonadati</taxon>
        <taxon>Pseudomonadota</taxon>
        <taxon>Gammaproteobacteria</taxon>
        <taxon>Vibrionales</taxon>
        <taxon>Vibrionaceae</taxon>
        <taxon>Veronia</taxon>
    </lineage>
</organism>
<dbReference type="CDD" id="cd07067">
    <property type="entry name" value="HP_PGM_like"/>
    <property type="match status" value="1"/>
</dbReference>
<evidence type="ECO:0000256" key="2">
    <source>
        <dbReference type="PIRSR" id="PIRSR613078-2"/>
    </source>
</evidence>
<feature type="active site" description="Tele-phosphohistidine intermediate" evidence="1">
    <location>
        <position position="13"/>
    </location>
</feature>
<accession>A0A4Q0YFX5</accession>
<dbReference type="GO" id="GO:0005737">
    <property type="term" value="C:cytoplasm"/>
    <property type="evidence" value="ECO:0007669"/>
    <property type="project" value="TreeGrafter"/>
</dbReference>
<gene>
    <name evidence="3" type="ORF">CS022_23765</name>
</gene>
<dbReference type="OrthoDB" id="9781415at2"/>
<comment type="caution">
    <text evidence="3">The sequence shown here is derived from an EMBL/GenBank/DDBJ whole genome shotgun (WGS) entry which is preliminary data.</text>
</comment>
<evidence type="ECO:0000313" key="4">
    <source>
        <dbReference type="Proteomes" id="UP000290287"/>
    </source>
</evidence>
<evidence type="ECO:0000313" key="3">
    <source>
        <dbReference type="EMBL" id="RXJ69462.1"/>
    </source>
</evidence>
<dbReference type="InterPro" id="IPR050275">
    <property type="entry name" value="PGM_Phosphatase"/>
</dbReference>
<dbReference type="Proteomes" id="UP000290287">
    <property type="component" value="Unassembled WGS sequence"/>
</dbReference>
<dbReference type="Gene3D" id="3.40.50.1240">
    <property type="entry name" value="Phosphoglycerate mutase-like"/>
    <property type="match status" value="1"/>
</dbReference>
<dbReference type="AlphaFoldDB" id="A0A4Q0YFX5"/>
<sequence>MSNHEIKVTFVRHGRSEGDDLKIHEGRYDAELTEVGHQQAQVRATSFLDEQRDYDLILSSSLKRASKVASIFAEALRLDVEYRDNLREMDNGSIAGLPFDIAEQQFPTPDFINPYQPKIVSADDGESRTELFSRAALEVQNIVRRGAGNYLVISHGGFINATMSVICGIAPSANQQPLFFALGDLALIDTVYYPQKHLWVIKRFDPGFFNK</sequence>
<dbReference type="PANTHER" id="PTHR48100">
    <property type="entry name" value="BROAD-SPECIFICITY PHOSPHATASE YOR283W-RELATED"/>
    <property type="match status" value="1"/>
</dbReference>
<dbReference type="GO" id="GO:0016791">
    <property type="term" value="F:phosphatase activity"/>
    <property type="evidence" value="ECO:0007669"/>
    <property type="project" value="TreeGrafter"/>
</dbReference>
<dbReference type="Pfam" id="PF00300">
    <property type="entry name" value="His_Phos_1"/>
    <property type="match status" value="1"/>
</dbReference>
<dbReference type="PANTHER" id="PTHR48100:SF1">
    <property type="entry name" value="HISTIDINE PHOSPHATASE FAMILY PROTEIN-RELATED"/>
    <property type="match status" value="1"/>
</dbReference>
<dbReference type="InterPro" id="IPR013078">
    <property type="entry name" value="His_Pase_superF_clade-1"/>
</dbReference>
<proteinExistence type="predicted"/>
<protein>
    <submittedName>
        <fullName evidence="3">Histidine phosphatase family protein</fullName>
    </submittedName>
</protein>
<dbReference type="SUPFAM" id="SSF53254">
    <property type="entry name" value="Phosphoglycerate mutase-like"/>
    <property type="match status" value="1"/>
</dbReference>
<evidence type="ECO:0000256" key="1">
    <source>
        <dbReference type="PIRSR" id="PIRSR613078-1"/>
    </source>
</evidence>
<dbReference type="RefSeq" id="WP_129124334.1">
    <property type="nucleotide sequence ID" value="NZ_PEIB01000055.1"/>
</dbReference>
<dbReference type="SMART" id="SM00855">
    <property type="entry name" value="PGAM"/>
    <property type="match status" value="1"/>
</dbReference>
<feature type="active site" description="Proton donor/acceptor" evidence="1">
    <location>
        <position position="88"/>
    </location>
</feature>